<dbReference type="Proteomes" id="UP000501690">
    <property type="component" value="Linkage Group LG10"/>
</dbReference>
<name>A0A4D6NCV3_VIGUN</name>
<proteinExistence type="predicted"/>
<reference evidence="1 2" key="1">
    <citation type="submission" date="2019-04" db="EMBL/GenBank/DDBJ databases">
        <title>An improved genome assembly and genetic linkage map for asparagus bean, Vigna unguiculata ssp. sesquipedialis.</title>
        <authorList>
            <person name="Xia Q."/>
            <person name="Zhang R."/>
            <person name="Dong Y."/>
        </authorList>
    </citation>
    <scope>NUCLEOTIDE SEQUENCE [LARGE SCALE GENOMIC DNA]</scope>
    <source>
        <tissue evidence="1">Leaf</tissue>
    </source>
</reference>
<dbReference type="EMBL" id="CP039354">
    <property type="protein sequence ID" value="QCE10574.1"/>
    <property type="molecule type" value="Genomic_DNA"/>
</dbReference>
<organism evidence="1 2">
    <name type="scientific">Vigna unguiculata</name>
    <name type="common">Cowpea</name>
    <dbReference type="NCBI Taxonomy" id="3917"/>
    <lineage>
        <taxon>Eukaryota</taxon>
        <taxon>Viridiplantae</taxon>
        <taxon>Streptophyta</taxon>
        <taxon>Embryophyta</taxon>
        <taxon>Tracheophyta</taxon>
        <taxon>Spermatophyta</taxon>
        <taxon>Magnoliopsida</taxon>
        <taxon>eudicotyledons</taxon>
        <taxon>Gunneridae</taxon>
        <taxon>Pentapetalae</taxon>
        <taxon>rosids</taxon>
        <taxon>fabids</taxon>
        <taxon>Fabales</taxon>
        <taxon>Fabaceae</taxon>
        <taxon>Papilionoideae</taxon>
        <taxon>50 kb inversion clade</taxon>
        <taxon>NPAAA clade</taxon>
        <taxon>indigoferoid/millettioid clade</taxon>
        <taxon>Phaseoleae</taxon>
        <taxon>Vigna</taxon>
    </lineage>
</organism>
<sequence length="195" mass="21120">MKEEQLQRLASSVCGGCWFLLVDFGSFSQRRSAARVRWSAIRSGEAARLLVTQIFCRNGVDALVVCEQRVLKVVNKFFHVAVMKDGGAVAIHGGLTTWDGYDGFHGGGASVEYGCPSSSRSDNVCRNVNDSHLHKVETHGGKMESWFVTRVEARYAGGDDVKHGDFVFSVGARKMEVSDGDGASIMTGASDGSRH</sequence>
<accession>A0A4D6NCV3</accession>
<dbReference type="AlphaFoldDB" id="A0A4D6NCV3"/>
<evidence type="ECO:0000313" key="2">
    <source>
        <dbReference type="Proteomes" id="UP000501690"/>
    </source>
</evidence>
<evidence type="ECO:0000313" key="1">
    <source>
        <dbReference type="EMBL" id="QCE10574.1"/>
    </source>
</evidence>
<keyword evidence="2" id="KW-1185">Reference proteome</keyword>
<protein>
    <submittedName>
        <fullName evidence="1">Uncharacterized protein</fullName>
    </submittedName>
</protein>
<gene>
    <name evidence="1" type="ORF">DEO72_LG10g1804</name>
</gene>